<dbReference type="InterPro" id="IPR018165">
    <property type="entry name" value="Ala-tRNA-synth_IIc_core"/>
</dbReference>
<dbReference type="InterPro" id="IPR018163">
    <property type="entry name" value="Thr/Ala-tRNA-synth_IIc_edit"/>
</dbReference>
<dbReference type="PROSITE" id="PS50860">
    <property type="entry name" value="AA_TRNA_LIGASE_II_ALA"/>
    <property type="match status" value="1"/>
</dbReference>
<keyword evidence="5" id="KW-0436">Ligase</keyword>
<dbReference type="InterPro" id="IPR009000">
    <property type="entry name" value="Transl_B-barrel_sf"/>
</dbReference>
<dbReference type="Gene3D" id="3.30.980.10">
    <property type="entry name" value="Threonyl-trna Synthetase, Chain A, domain 2"/>
    <property type="match status" value="1"/>
</dbReference>
<keyword evidence="5" id="KW-0030">Aminoacyl-tRNA synthetase</keyword>
<dbReference type="PANTHER" id="PTHR43462:SF2">
    <property type="entry name" value="THREONYL AND ALANYL TRNA SYNTHETASE SECOND ADDITIONAL DOMAIN-CONTAINING PROTEIN"/>
    <property type="match status" value="1"/>
</dbReference>
<evidence type="ECO:0000256" key="3">
    <source>
        <dbReference type="ARBA" id="ARBA00008429"/>
    </source>
</evidence>
<dbReference type="GO" id="GO:0006419">
    <property type="term" value="P:alanyl-tRNA aminoacylation"/>
    <property type="evidence" value="ECO:0007669"/>
    <property type="project" value="InterPro"/>
</dbReference>
<sequence>MVIPPSATDTSGKKAPGTASTKLVYLHEDTLREHVTEVVSVEPVSHLPDADKALLKNATDDDHVVTTAETIFYVQGGGQPTDTGSMTAEGQIDDSFAVVAVRKASDGRVLHFGRFSGNPFTPGHAVKQSVDAEKRDLHSRIHDAGHIVGLAVRQVEAETPELKLDESKAQHYPGASHVEFIGPIDGKYKDAIQKKVDEMLEKDLPVKTFWWSEKECREKCVYVAPDMTAPDGELLRAVDIVGAGAYPCGGTHVASTKLCGTVTVRKISRKNGVSRVSYETK</sequence>
<organism evidence="5 6">
    <name type="scientific">Diplodia corticola</name>
    <dbReference type="NCBI Taxonomy" id="236234"/>
    <lineage>
        <taxon>Eukaryota</taxon>
        <taxon>Fungi</taxon>
        <taxon>Dikarya</taxon>
        <taxon>Ascomycota</taxon>
        <taxon>Pezizomycotina</taxon>
        <taxon>Dothideomycetes</taxon>
        <taxon>Dothideomycetes incertae sedis</taxon>
        <taxon>Botryosphaeriales</taxon>
        <taxon>Botryosphaeriaceae</taxon>
        <taxon>Diplodia</taxon>
    </lineage>
</organism>
<feature type="domain" description="Alanyl-transfer RNA synthetases family profile" evidence="4">
    <location>
        <begin position="1"/>
        <end position="264"/>
    </location>
</feature>
<comment type="similarity">
    <text evidence="3">Belongs to the class-II aminoacyl-tRNA synthetase family. Alax-L subfamily.</text>
</comment>
<protein>
    <submittedName>
        <fullName evidence="5">Alanyl-trna synthetase</fullName>
    </submittedName>
</protein>
<dbReference type="InterPro" id="IPR018164">
    <property type="entry name" value="Ala-tRNA-synth_IIc_N"/>
</dbReference>
<dbReference type="SMART" id="SM00863">
    <property type="entry name" value="tRNA_SAD"/>
    <property type="match status" value="1"/>
</dbReference>
<evidence type="ECO:0000259" key="4">
    <source>
        <dbReference type="PROSITE" id="PS50860"/>
    </source>
</evidence>
<dbReference type="Pfam" id="PF07973">
    <property type="entry name" value="tRNA_SAD"/>
    <property type="match status" value="1"/>
</dbReference>
<dbReference type="SUPFAM" id="SSF55186">
    <property type="entry name" value="ThrRS/AlaRS common domain"/>
    <property type="match status" value="1"/>
</dbReference>
<accession>A0A1J9RH10</accession>
<comment type="cofactor">
    <cofactor evidence="1">
        <name>Zn(2+)</name>
        <dbReference type="ChEBI" id="CHEBI:29105"/>
    </cofactor>
</comment>
<dbReference type="Pfam" id="PF01411">
    <property type="entry name" value="tRNA-synt_2c"/>
    <property type="match status" value="1"/>
</dbReference>
<dbReference type="GO" id="GO:0004813">
    <property type="term" value="F:alanine-tRNA ligase activity"/>
    <property type="evidence" value="ECO:0007669"/>
    <property type="project" value="InterPro"/>
</dbReference>
<evidence type="ECO:0000313" key="5">
    <source>
        <dbReference type="EMBL" id="OJD40846.1"/>
    </source>
</evidence>
<proteinExistence type="inferred from homology"/>
<dbReference type="InterPro" id="IPR051335">
    <property type="entry name" value="Alanyl-tRNA_Editing_Enzymes"/>
</dbReference>
<evidence type="ECO:0000256" key="1">
    <source>
        <dbReference type="ARBA" id="ARBA00001947"/>
    </source>
</evidence>
<keyword evidence="6" id="KW-1185">Reference proteome</keyword>
<comment type="caution">
    <text evidence="5">The sequence shown here is derived from an EMBL/GenBank/DDBJ whole genome shotgun (WGS) entry which is preliminary data.</text>
</comment>
<dbReference type="AlphaFoldDB" id="A0A1J9RH10"/>
<name>A0A1J9RH10_9PEZI</name>
<dbReference type="OrthoDB" id="288942at2759"/>
<evidence type="ECO:0000313" key="6">
    <source>
        <dbReference type="Proteomes" id="UP000183809"/>
    </source>
</evidence>
<dbReference type="GO" id="GO:0005737">
    <property type="term" value="C:cytoplasm"/>
    <property type="evidence" value="ECO:0007669"/>
    <property type="project" value="UniProtKB-SubCell"/>
</dbReference>
<dbReference type="GO" id="GO:0003676">
    <property type="term" value="F:nucleic acid binding"/>
    <property type="evidence" value="ECO:0007669"/>
    <property type="project" value="InterPro"/>
</dbReference>
<dbReference type="InterPro" id="IPR012947">
    <property type="entry name" value="tRNA_SAD"/>
</dbReference>
<evidence type="ECO:0000256" key="2">
    <source>
        <dbReference type="ARBA" id="ARBA00004496"/>
    </source>
</evidence>
<dbReference type="SUPFAM" id="SSF50447">
    <property type="entry name" value="Translation proteins"/>
    <property type="match status" value="1"/>
</dbReference>
<reference evidence="5 6" key="1">
    <citation type="submission" date="2016-10" db="EMBL/GenBank/DDBJ databases">
        <title>Proteomics and genomics reveal pathogen-plant mechanisms compatible with a hemibiotrophic lifestyle of Diplodia corticola.</title>
        <authorList>
            <person name="Fernandes I."/>
            <person name="De Jonge R."/>
            <person name="Van De Peer Y."/>
            <person name="Devreese B."/>
            <person name="Alves A."/>
            <person name="Esteves A.C."/>
        </authorList>
    </citation>
    <scope>NUCLEOTIDE SEQUENCE [LARGE SCALE GENOMIC DNA]</scope>
    <source>
        <strain evidence="5 6">CBS 112549</strain>
    </source>
</reference>
<dbReference type="RefSeq" id="XP_020135689.1">
    <property type="nucleotide sequence ID" value="XM_020269753.1"/>
</dbReference>
<dbReference type="STRING" id="236234.A0A1J9RH10"/>
<comment type="subcellular location">
    <subcellularLocation>
        <location evidence="2">Cytoplasm</location>
    </subcellularLocation>
</comment>
<dbReference type="PANTHER" id="PTHR43462">
    <property type="entry name" value="ALANYL-TRNA EDITING PROTEIN"/>
    <property type="match status" value="1"/>
</dbReference>
<dbReference type="GeneID" id="31010012"/>
<dbReference type="Gene3D" id="2.40.30.130">
    <property type="match status" value="1"/>
</dbReference>
<gene>
    <name evidence="5" type="ORF">BKCO1_1000364</name>
</gene>
<dbReference type="GO" id="GO:0005524">
    <property type="term" value="F:ATP binding"/>
    <property type="evidence" value="ECO:0007669"/>
    <property type="project" value="InterPro"/>
</dbReference>
<dbReference type="EMBL" id="MNUE01000001">
    <property type="protein sequence ID" value="OJD40846.1"/>
    <property type="molecule type" value="Genomic_DNA"/>
</dbReference>
<dbReference type="Proteomes" id="UP000183809">
    <property type="component" value="Unassembled WGS sequence"/>
</dbReference>